<sequence>LNLPQTVTSDNCVPRRSRICRKSRASRGTWTTRSHRRGTRRPRPRHREPGHHVPAVGRPQPLAVLRGAEGEDQRGQGAQVLFGGRFLAMSEAVDFVHVYDSHFDSPILPLLASRSPVRRGRWTDGTACK</sequence>
<keyword evidence="3" id="KW-1185">Reference proteome</keyword>
<dbReference type="EMBL" id="LWDX02035760">
    <property type="protein sequence ID" value="OEL25989.1"/>
    <property type="molecule type" value="Genomic_DNA"/>
</dbReference>
<gene>
    <name evidence="2" type="ORF">BAE44_0012992</name>
</gene>
<evidence type="ECO:0000256" key="1">
    <source>
        <dbReference type="SAM" id="MobiDB-lite"/>
    </source>
</evidence>
<reference evidence="2 3" key="1">
    <citation type="submission" date="2016-09" db="EMBL/GenBank/DDBJ databases">
        <title>The draft genome of Dichanthelium oligosanthes: A C3 panicoid grass species.</title>
        <authorList>
            <person name="Studer A.J."/>
            <person name="Schnable J.C."/>
            <person name="Brutnell T.P."/>
        </authorList>
    </citation>
    <scope>NUCLEOTIDE SEQUENCE [LARGE SCALE GENOMIC DNA]</scope>
    <source>
        <strain evidence="3">cv. Kellogg 1175</strain>
        <tissue evidence="2">Leaf</tissue>
    </source>
</reference>
<organism evidence="2 3">
    <name type="scientific">Dichanthelium oligosanthes</name>
    <dbReference type="NCBI Taxonomy" id="888268"/>
    <lineage>
        <taxon>Eukaryota</taxon>
        <taxon>Viridiplantae</taxon>
        <taxon>Streptophyta</taxon>
        <taxon>Embryophyta</taxon>
        <taxon>Tracheophyta</taxon>
        <taxon>Spermatophyta</taxon>
        <taxon>Magnoliopsida</taxon>
        <taxon>Liliopsida</taxon>
        <taxon>Poales</taxon>
        <taxon>Poaceae</taxon>
        <taxon>PACMAD clade</taxon>
        <taxon>Panicoideae</taxon>
        <taxon>Panicodae</taxon>
        <taxon>Paniceae</taxon>
        <taxon>Dichantheliinae</taxon>
        <taxon>Dichanthelium</taxon>
    </lineage>
</organism>
<comment type="caution">
    <text evidence="2">The sequence shown here is derived from an EMBL/GenBank/DDBJ whole genome shotgun (WGS) entry which is preliminary data.</text>
</comment>
<evidence type="ECO:0000313" key="2">
    <source>
        <dbReference type="EMBL" id="OEL25989.1"/>
    </source>
</evidence>
<protein>
    <submittedName>
        <fullName evidence="2">Uncharacterized protein</fullName>
    </submittedName>
</protein>
<accession>A0A1E5VLH9</accession>
<proteinExistence type="predicted"/>
<dbReference type="AlphaFoldDB" id="A0A1E5VLH9"/>
<feature type="region of interest" description="Disordered" evidence="1">
    <location>
        <begin position="23"/>
        <end position="59"/>
    </location>
</feature>
<dbReference type="Proteomes" id="UP000095767">
    <property type="component" value="Unassembled WGS sequence"/>
</dbReference>
<evidence type="ECO:0000313" key="3">
    <source>
        <dbReference type="Proteomes" id="UP000095767"/>
    </source>
</evidence>
<feature type="compositionally biased region" description="Basic residues" evidence="1">
    <location>
        <begin position="33"/>
        <end position="49"/>
    </location>
</feature>
<feature type="non-terminal residue" evidence="2">
    <location>
        <position position="1"/>
    </location>
</feature>
<name>A0A1E5VLH9_9POAL</name>